<dbReference type="Pfam" id="PF13529">
    <property type="entry name" value="Peptidase_C39_2"/>
    <property type="match status" value="1"/>
</dbReference>
<evidence type="ECO:0000313" key="3">
    <source>
        <dbReference type="Proteomes" id="UP000280698"/>
    </source>
</evidence>
<name>A0ABX9W7R8_9ACTN</name>
<protein>
    <submittedName>
        <fullName evidence="2">Phytochelatin synthase</fullName>
    </submittedName>
</protein>
<feature type="non-terminal residue" evidence="2">
    <location>
        <position position="72"/>
    </location>
</feature>
<organism evidence="2 3">
    <name type="scientific">Micromonospora solifontis</name>
    <dbReference type="NCBI Taxonomy" id="2487138"/>
    <lineage>
        <taxon>Bacteria</taxon>
        <taxon>Bacillati</taxon>
        <taxon>Actinomycetota</taxon>
        <taxon>Actinomycetes</taxon>
        <taxon>Micromonosporales</taxon>
        <taxon>Micromonosporaceae</taxon>
        <taxon>Micromonospora</taxon>
    </lineage>
</organism>
<dbReference type="EMBL" id="RJLN01000225">
    <property type="protein sequence ID" value="RNL81791.1"/>
    <property type="molecule type" value="Genomic_DNA"/>
</dbReference>
<keyword evidence="3" id="KW-1185">Reference proteome</keyword>
<evidence type="ECO:0000259" key="1">
    <source>
        <dbReference type="Pfam" id="PF13529"/>
    </source>
</evidence>
<dbReference type="RefSeq" id="WP_199737279.1">
    <property type="nucleotide sequence ID" value="NZ_JAAHBY010000225.1"/>
</dbReference>
<dbReference type="InterPro" id="IPR039564">
    <property type="entry name" value="Peptidase_C39-like"/>
</dbReference>
<accession>A0ABX9W7R8</accession>
<sequence>TGKTDAYHSVEIKDSKADDKQTDRLRADIVRTIDNGRAVVANIAGTTTDTDGNTHSFEGGHYISVVGYRDNG</sequence>
<proteinExistence type="predicted"/>
<reference evidence="2 3" key="1">
    <citation type="submission" date="2018-11" db="EMBL/GenBank/DDBJ databases">
        <title>Micromonospora sp. PPF5-17, a new actinomycetes isolated from a hot spring soil.</title>
        <authorList>
            <person name="Thawai C."/>
        </authorList>
    </citation>
    <scope>NUCLEOTIDE SEQUENCE [LARGE SCALE GENOMIC DNA]</scope>
    <source>
        <strain evidence="2 3">PPF5-17</strain>
    </source>
</reference>
<feature type="domain" description="Peptidase C39-like" evidence="1">
    <location>
        <begin position="18"/>
        <end position="72"/>
    </location>
</feature>
<feature type="non-terminal residue" evidence="2">
    <location>
        <position position="1"/>
    </location>
</feature>
<comment type="caution">
    <text evidence="2">The sequence shown here is derived from an EMBL/GenBank/DDBJ whole genome shotgun (WGS) entry which is preliminary data.</text>
</comment>
<dbReference type="Proteomes" id="UP000280698">
    <property type="component" value="Unassembled WGS sequence"/>
</dbReference>
<gene>
    <name evidence="2" type="ORF">EFE23_27965</name>
</gene>
<evidence type="ECO:0000313" key="2">
    <source>
        <dbReference type="EMBL" id="RNL81791.1"/>
    </source>
</evidence>